<evidence type="ECO:0000313" key="2">
    <source>
        <dbReference type="EMBL" id="SET59934.1"/>
    </source>
</evidence>
<proteinExistence type="predicted"/>
<gene>
    <name evidence="2" type="ORF">SAMN05216313_10982</name>
</gene>
<evidence type="ECO:0000313" key="3">
    <source>
        <dbReference type="Proteomes" id="UP000198508"/>
    </source>
</evidence>
<sequence>MKSNVRIGLITIHHTTNFGSALQTYALYTALKEIASGVEIIDYRCRAVEDRELLRWTIKDPRSIYRFWRYGGSFREKSRVFSEFLNSYAAVSRVYGRGSIGQANRDYDIFLAGSDIIWGLNVTGNDLTYFLDFVEPGKKKIAFASSAGIRWPQSWDCRIGALLGSFQHIGVRETALVQWVREASGREADVVCDPTMLWAPLHWSRMAGDGRVISERYAVIYFCDPQEKILSDAARYARERGISVYYINYGRPIPRIHSIKPLHIREFLNLIMNADCVFSASFHGVLFALYFHRPFFYYNRANFSRMESLALWLGLEDRNGEREGAGMGPELDYGRIDGLIGSRRADSWEKLKAYIDR</sequence>
<reference evidence="3" key="1">
    <citation type="submission" date="2016-10" db="EMBL/GenBank/DDBJ databases">
        <authorList>
            <person name="Varghese N."/>
            <person name="Submissions S."/>
        </authorList>
    </citation>
    <scope>NUCLEOTIDE SEQUENCE [LARGE SCALE GENOMIC DNA]</scope>
    <source>
        <strain evidence="3">NLAE-zl-G277</strain>
    </source>
</reference>
<keyword evidence="2" id="KW-0808">Transferase</keyword>
<dbReference type="STRING" id="460384.SAMN05216313_10982"/>
<name>A0A1I0FNJ5_9FIRM</name>
<dbReference type="EMBL" id="FOIM01000009">
    <property type="protein sequence ID" value="SET59934.1"/>
    <property type="molecule type" value="Genomic_DNA"/>
</dbReference>
<organism evidence="2 3">
    <name type="scientific">Enterocloster lavalensis</name>
    <dbReference type="NCBI Taxonomy" id="460384"/>
    <lineage>
        <taxon>Bacteria</taxon>
        <taxon>Bacillati</taxon>
        <taxon>Bacillota</taxon>
        <taxon>Clostridia</taxon>
        <taxon>Lachnospirales</taxon>
        <taxon>Lachnospiraceae</taxon>
        <taxon>Enterocloster</taxon>
    </lineage>
</organism>
<protein>
    <submittedName>
        <fullName evidence="2">Polysaccharide pyruvyl transferase</fullName>
    </submittedName>
</protein>
<evidence type="ECO:0000259" key="1">
    <source>
        <dbReference type="Pfam" id="PF04230"/>
    </source>
</evidence>
<dbReference type="GO" id="GO:0016740">
    <property type="term" value="F:transferase activity"/>
    <property type="evidence" value="ECO:0007669"/>
    <property type="project" value="UniProtKB-KW"/>
</dbReference>
<accession>A0A1I0FNJ5</accession>
<keyword evidence="3" id="KW-1185">Reference proteome</keyword>
<dbReference type="RefSeq" id="WP_092363145.1">
    <property type="nucleotide sequence ID" value="NZ_FOIM01000009.1"/>
</dbReference>
<dbReference type="AlphaFoldDB" id="A0A1I0FNJ5"/>
<feature type="domain" description="Polysaccharide pyruvyl transferase" evidence="1">
    <location>
        <begin position="17"/>
        <end position="299"/>
    </location>
</feature>
<dbReference type="Proteomes" id="UP000198508">
    <property type="component" value="Unassembled WGS sequence"/>
</dbReference>
<dbReference type="InterPro" id="IPR007345">
    <property type="entry name" value="Polysacch_pyruvyl_Trfase"/>
</dbReference>
<dbReference type="Pfam" id="PF04230">
    <property type="entry name" value="PS_pyruv_trans"/>
    <property type="match status" value="1"/>
</dbReference>